<keyword evidence="2" id="KW-1185">Reference proteome</keyword>
<evidence type="ECO:0000313" key="1">
    <source>
        <dbReference type="EMBL" id="MPC78197.1"/>
    </source>
</evidence>
<name>A0A5B7I9K5_PORTR</name>
<dbReference type="AlphaFoldDB" id="A0A5B7I9K5"/>
<dbReference type="Proteomes" id="UP000324222">
    <property type="component" value="Unassembled WGS sequence"/>
</dbReference>
<comment type="caution">
    <text evidence="1">The sequence shown here is derived from an EMBL/GenBank/DDBJ whole genome shotgun (WGS) entry which is preliminary data.</text>
</comment>
<reference evidence="1 2" key="1">
    <citation type="submission" date="2019-05" db="EMBL/GenBank/DDBJ databases">
        <title>Another draft genome of Portunus trituberculatus and its Hox gene families provides insights of decapod evolution.</title>
        <authorList>
            <person name="Jeong J.-H."/>
            <person name="Song I."/>
            <person name="Kim S."/>
            <person name="Choi T."/>
            <person name="Kim D."/>
            <person name="Ryu S."/>
            <person name="Kim W."/>
        </authorList>
    </citation>
    <scope>NUCLEOTIDE SEQUENCE [LARGE SCALE GENOMIC DNA]</scope>
    <source>
        <tissue evidence="1">Muscle</tissue>
    </source>
</reference>
<protein>
    <submittedName>
        <fullName evidence="1">Uncharacterized protein</fullName>
    </submittedName>
</protein>
<accession>A0A5B7I9K5</accession>
<dbReference type="EMBL" id="VSRR010047830">
    <property type="protein sequence ID" value="MPC78197.1"/>
    <property type="molecule type" value="Genomic_DNA"/>
</dbReference>
<evidence type="ECO:0000313" key="2">
    <source>
        <dbReference type="Proteomes" id="UP000324222"/>
    </source>
</evidence>
<gene>
    <name evidence="1" type="ORF">E2C01_072679</name>
</gene>
<proteinExistence type="predicted"/>
<sequence length="69" mass="7079">MFMAASVSGNTRREAVLAAAAEEEAGTVEGHDALLSRPLTTLVASTSPPPLPSTRQDIDSVLGVTGMLL</sequence>
<organism evidence="1 2">
    <name type="scientific">Portunus trituberculatus</name>
    <name type="common">Swimming crab</name>
    <name type="synonym">Neptunus trituberculatus</name>
    <dbReference type="NCBI Taxonomy" id="210409"/>
    <lineage>
        <taxon>Eukaryota</taxon>
        <taxon>Metazoa</taxon>
        <taxon>Ecdysozoa</taxon>
        <taxon>Arthropoda</taxon>
        <taxon>Crustacea</taxon>
        <taxon>Multicrustacea</taxon>
        <taxon>Malacostraca</taxon>
        <taxon>Eumalacostraca</taxon>
        <taxon>Eucarida</taxon>
        <taxon>Decapoda</taxon>
        <taxon>Pleocyemata</taxon>
        <taxon>Brachyura</taxon>
        <taxon>Eubrachyura</taxon>
        <taxon>Portunoidea</taxon>
        <taxon>Portunidae</taxon>
        <taxon>Portuninae</taxon>
        <taxon>Portunus</taxon>
    </lineage>
</organism>